<name>A0A0C9XGQ2_9AGAR</name>
<evidence type="ECO:0000313" key="1">
    <source>
        <dbReference type="EMBL" id="KIK04101.1"/>
    </source>
</evidence>
<organism evidence="1 2">
    <name type="scientific">Laccaria amethystina LaAM-08-1</name>
    <dbReference type="NCBI Taxonomy" id="1095629"/>
    <lineage>
        <taxon>Eukaryota</taxon>
        <taxon>Fungi</taxon>
        <taxon>Dikarya</taxon>
        <taxon>Basidiomycota</taxon>
        <taxon>Agaricomycotina</taxon>
        <taxon>Agaricomycetes</taxon>
        <taxon>Agaricomycetidae</taxon>
        <taxon>Agaricales</taxon>
        <taxon>Agaricineae</taxon>
        <taxon>Hydnangiaceae</taxon>
        <taxon>Laccaria</taxon>
    </lineage>
</organism>
<proteinExistence type="predicted"/>
<reference evidence="1 2" key="1">
    <citation type="submission" date="2014-04" db="EMBL/GenBank/DDBJ databases">
        <authorList>
            <consortium name="DOE Joint Genome Institute"/>
            <person name="Kuo A."/>
            <person name="Kohler A."/>
            <person name="Nagy L.G."/>
            <person name="Floudas D."/>
            <person name="Copeland A."/>
            <person name="Barry K.W."/>
            <person name="Cichocki N."/>
            <person name="Veneault-Fourrey C."/>
            <person name="LaButti K."/>
            <person name="Lindquist E.A."/>
            <person name="Lipzen A."/>
            <person name="Lundell T."/>
            <person name="Morin E."/>
            <person name="Murat C."/>
            <person name="Sun H."/>
            <person name="Tunlid A."/>
            <person name="Henrissat B."/>
            <person name="Grigoriev I.V."/>
            <person name="Hibbett D.S."/>
            <person name="Martin F."/>
            <person name="Nordberg H.P."/>
            <person name="Cantor M.N."/>
            <person name="Hua S.X."/>
        </authorList>
    </citation>
    <scope>NUCLEOTIDE SEQUENCE [LARGE SCALE GENOMIC DNA]</scope>
    <source>
        <strain evidence="1 2">LaAM-08-1</strain>
    </source>
</reference>
<protein>
    <submittedName>
        <fullName evidence="1">Uncharacterized protein</fullName>
    </submittedName>
</protein>
<dbReference type="EMBL" id="KN838573">
    <property type="protein sequence ID" value="KIK04101.1"/>
    <property type="molecule type" value="Genomic_DNA"/>
</dbReference>
<reference evidence="2" key="2">
    <citation type="submission" date="2015-01" db="EMBL/GenBank/DDBJ databases">
        <title>Evolutionary Origins and Diversification of the Mycorrhizal Mutualists.</title>
        <authorList>
            <consortium name="DOE Joint Genome Institute"/>
            <consortium name="Mycorrhizal Genomics Consortium"/>
            <person name="Kohler A."/>
            <person name="Kuo A."/>
            <person name="Nagy L.G."/>
            <person name="Floudas D."/>
            <person name="Copeland A."/>
            <person name="Barry K.W."/>
            <person name="Cichocki N."/>
            <person name="Veneault-Fourrey C."/>
            <person name="LaButti K."/>
            <person name="Lindquist E.A."/>
            <person name="Lipzen A."/>
            <person name="Lundell T."/>
            <person name="Morin E."/>
            <person name="Murat C."/>
            <person name="Riley R."/>
            <person name="Ohm R."/>
            <person name="Sun H."/>
            <person name="Tunlid A."/>
            <person name="Henrissat B."/>
            <person name="Grigoriev I.V."/>
            <person name="Hibbett D.S."/>
            <person name="Martin F."/>
        </authorList>
    </citation>
    <scope>NUCLEOTIDE SEQUENCE [LARGE SCALE GENOMIC DNA]</scope>
    <source>
        <strain evidence="2">LaAM-08-1</strain>
    </source>
</reference>
<accession>A0A0C9XGQ2</accession>
<dbReference type="HOGENOM" id="CLU_2606410_0_0_1"/>
<dbReference type="Proteomes" id="UP000054477">
    <property type="component" value="Unassembled WGS sequence"/>
</dbReference>
<sequence>MTIRVVLVERCALADGSTRLEVDEEIDGRSCPGSPTNDEQIIVDVTGLHTQCAVQYPYHCSHHGCFSSSASMTNKLQRR</sequence>
<gene>
    <name evidence="1" type="ORF">K443DRAFT_676233</name>
</gene>
<dbReference type="AlphaFoldDB" id="A0A0C9XGQ2"/>
<keyword evidence="2" id="KW-1185">Reference proteome</keyword>
<evidence type="ECO:0000313" key="2">
    <source>
        <dbReference type="Proteomes" id="UP000054477"/>
    </source>
</evidence>